<name>A0AA85IZ93_TRIRE</name>
<keyword evidence="2" id="KW-1185">Reference proteome</keyword>
<feature type="region of interest" description="Disordered" evidence="1">
    <location>
        <begin position="70"/>
        <end position="97"/>
    </location>
</feature>
<reference evidence="2" key="1">
    <citation type="submission" date="2022-06" db="EMBL/GenBank/DDBJ databases">
        <authorList>
            <person name="Berger JAMES D."/>
            <person name="Berger JAMES D."/>
        </authorList>
    </citation>
    <scope>NUCLEOTIDE SEQUENCE [LARGE SCALE GENOMIC DNA]</scope>
</reference>
<accession>A0AA85IZ93</accession>
<protein>
    <submittedName>
        <fullName evidence="3">Uncharacterized protein</fullName>
    </submittedName>
</protein>
<feature type="compositionally biased region" description="Low complexity" evidence="1">
    <location>
        <begin position="79"/>
        <end position="90"/>
    </location>
</feature>
<evidence type="ECO:0000313" key="3">
    <source>
        <dbReference type="WBParaSite" id="TREG1_119740.1"/>
    </source>
</evidence>
<proteinExistence type="predicted"/>
<dbReference type="Proteomes" id="UP000050795">
    <property type="component" value="Unassembled WGS sequence"/>
</dbReference>
<evidence type="ECO:0000313" key="2">
    <source>
        <dbReference type="Proteomes" id="UP000050795"/>
    </source>
</evidence>
<dbReference type="WBParaSite" id="TREG1_119740.1">
    <property type="protein sequence ID" value="TREG1_119740.1"/>
    <property type="gene ID" value="TREG1_119740"/>
</dbReference>
<sequence length="250" mass="27811">MTHTMNSVNTESVYARCFREDSTPDKWYYWLHVPSPTPKSIHINNNGVWLLSSTYPSQIYHRIGLVMNHHGSSSDHHGGNSNNDDNNNNGKGRSLPAPKEHQIGYAWQSIPCPSVFNYPSLNISTIYVPFTTDSIYYQGVNLSMSKSPAKLPTTQASISPSSLSLSTQQSRQSYASVILYCLTSNGLFLSLSFGSILEFTGDFDNTDENNKKEEKKTRLSSQQLALNCNSYDAEPSGLIIIDSNCNSFES</sequence>
<dbReference type="AlphaFoldDB" id="A0AA85IZ93"/>
<organism evidence="2 3">
    <name type="scientific">Trichobilharzia regenti</name>
    <name type="common">Nasal bird schistosome</name>
    <dbReference type="NCBI Taxonomy" id="157069"/>
    <lineage>
        <taxon>Eukaryota</taxon>
        <taxon>Metazoa</taxon>
        <taxon>Spiralia</taxon>
        <taxon>Lophotrochozoa</taxon>
        <taxon>Platyhelminthes</taxon>
        <taxon>Trematoda</taxon>
        <taxon>Digenea</taxon>
        <taxon>Strigeidida</taxon>
        <taxon>Schistosomatoidea</taxon>
        <taxon>Schistosomatidae</taxon>
        <taxon>Trichobilharzia</taxon>
    </lineage>
</organism>
<reference evidence="3" key="2">
    <citation type="submission" date="2023-11" db="UniProtKB">
        <authorList>
            <consortium name="WormBaseParasite"/>
        </authorList>
    </citation>
    <scope>IDENTIFICATION</scope>
</reference>
<evidence type="ECO:0000256" key="1">
    <source>
        <dbReference type="SAM" id="MobiDB-lite"/>
    </source>
</evidence>